<dbReference type="InterPro" id="IPR017972">
    <property type="entry name" value="Cyt_P450_CS"/>
</dbReference>
<dbReference type="InterPro" id="IPR036396">
    <property type="entry name" value="Cyt_P450_sf"/>
</dbReference>
<evidence type="ECO:0000313" key="6">
    <source>
        <dbReference type="EMBL" id="GAA5801649.1"/>
    </source>
</evidence>
<comment type="caution">
    <text evidence="6">The sequence shown here is derived from an EMBL/GenBank/DDBJ whole genome shotgun (WGS) entry which is preliminary data.</text>
</comment>
<dbReference type="PANTHER" id="PTHR24296">
    <property type="entry name" value="CYTOCHROME P450"/>
    <property type="match status" value="1"/>
</dbReference>
<keyword evidence="4 5" id="KW-0408">Iron</keyword>
<evidence type="ECO:0000256" key="4">
    <source>
        <dbReference type="ARBA" id="ARBA00023004"/>
    </source>
</evidence>
<dbReference type="Gene3D" id="1.10.630.10">
    <property type="entry name" value="Cytochrome P450"/>
    <property type="match status" value="1"/>
</dbReference>
<keyword evidence="5" id="KW-0503">Monooxygenase</keyword>
<evidence type="ECO:0008006" key="8">
    <source>
        <dbReference type="Google" id="ProtNLM"/>
    </source>
</evidence>
<evidence type="ECO:0000256" key="2">
    <source>
        <dbReference type="ARBA" id="ARBA00022723"/>
    </source>
</evidence>
<keyword evidence="3 5" id="KW-0560">Oxidoreductase</keyword>
<comment type="similarity">
    <text evidence="1 5">Belongs to the cytochrome P450 family.</text>
</comment>
<evidence type="ECO:0000313" key="7">
    <source>
        <dbReference type="Proteomes" id="UP001476247"/>
    </source>
</evidence>
<keyword evidence="5" id="KW-0349">Heme</keyword>
<dbReference type="Proteomes" id="UP001476247">
    <property type="component" value="Unassembled WGS sequence"/>
</dbReference>
<keyword evidence="7" id="KW-1185">Reference proteome</keyword>
<dbReference type="InterPro" id="IPR001128">
    <property type="entry name" value="Cyt_P450"/>
</dbReference>
<organism evidence="6 7">
    <name type="scientific">Helicostylum pulchrum</name>
    <dbReference type="NCBI Taxonomy" id="562976"/>
    <lineage>
        <taxon>Eukaryota</taxon>
        <taxon>Fungi</taxon>
        <taxon>Fungi incertae sedis</taxon>
        <taxon>Mucoromycota</taxon>
        <taxon>Mucoromycotina</taxon>
        <taxon>Mucoromycetes</taxon>
        <taxon>Mucorales</taxon>
        <taxon>Mucorineae</taxon>
        <taxon>Mucoraceae</taxon>
        <taxon>Helicostylum</taxon>
    </lineage>
</organism>
<gene>
    <name evidence="6" type="ORF">HPULCUR_007097</name>
</gene>
<evidence type="ECO:0000256" key="3">
    <source>
        <dbReference type="ARBA" id="ARBA00023002"/>
    </source>
</evidence>
<dbReference type="EMBL" id="BAABUJ010000019">
    <property type="protein sequence ID" value="GAA5801649.1"/>
    <property type="molecule type" value="Genomic_DNA"/>
</dbReference>
<evidence type="ECO:0000256" key="1">
    <source>
        <dbReference type="ARBA" id="ARBA00010617"/>
    </source>
</evidence>
<dbReference type="SUPFAM" id="SSF48264">
    <property type="entry name" value="Cytochrome P450"/>
    <property type="match status" value="1"/>
</dbReference>
<proteinExistence type="inferred from homology"/>
<reference evidence="6 7" key="1">
    <citation type="submission" date="2024-04" db="EMBL/GenBank/DDBJ databases">
        <title>genome sequences of Mucor flavus KT1a and Helicostylum pulchrum KT1b strains isolation_sourced from the surface of a dry-aged beef.</title>
        <authorList>
            <person name="Toyotome T."/>
            <person name="Hosono M."/>
            <person name="Torimaru M."/>
            <person name="Fukuda K."/>
            <person name="Mikami N."/>
        </authorList>
    </citation>
    <scope>NUCLEOTIDE SEQUENCE [LARGE SCALE GENOMIC DNA]</scope>
    <source>
        <strain evidence="6 7">KT1b</strain>
    </source>
</reference>
<accession>A0ABP9Y3R8</accession>
<name>A0ABP9Y3R8_9FUNG</name>
<dbReference type="PROSITE" id="PS00086">
    <property type="entry name" value="CYTOCHROME_P450"/>
    <property type="match status" value="1"/>
</dbReference>
<dbReference type="Pfam" id="PF00067">
    <property type="entry name" value="p450"/>
    <property type="match status" value="1"/>
</dbReference>
<sequence>MWSRSTKIWGENAKEFYPERWIDEEGGLRREAASKWTAFHAGPRVCLGQNLATLEALVCVAMLLKRYTFKLVPGQDVTYDFSLTLPMRDGMKVYVERR</sequence>
<evidence type="ECO:0000256" key="5">
    <source>
        <dbReference type="RuleBase" id="RU000461"/>
    </source>
</evidence>
<keyword evidence="2 5" id="KW-0479">Metal-binding</keyword>
<protein>
    <recommendedName>
        <fullName evidence="8">Cytochrome P450</fullName>
    </recommendedName>
</protein>